<protein>
    <submittedName>
        <fullName evidence="7">Major histocompatibility complex class I-related gene protein-like</fullName>
    </submittedName>
</protein>
<proteinExistence type="predicted"/>
<keyword evidence="2" id="KW-0393">Immunoglobulin domain</keyword>
<dbReference type="InterPro" id="IPR007110">
    <property type="entry name" value="Ig-like_dom"/>
</dbReference>
<dbReference type="Gene3D" id="2.60.40.10">
    <property type="entry name" value="Immunoglobulins"/>
    <property type="match status" value="1"/>
</dbReference>
<dbReference type="PROSITE" id="PS50835">
    <property type="entry name" value="IG_LIKE"/>
    <property type="match status" value="1"/>
</dbReference>
<sequence>MYVSNTGKILLFLLLLPECTLTAPKGAHSIWLLATYIEGQTPFPEYSYVGMLDDIRIMYYNGETKTLHPRGNTTAEDDVFDSSLLLRISDYIYTHFKERLAVAKLNLNKTDRDLVLQRLVVCELRDDDEPGQMITRDAVRGSTTDELQYVDNNFTYQGTLNVSPYVLKIHLEDSKHRHQFLYRPYCIKTLKGYLEKRRNQVNRKVKPRVRLIQKANSGSGGSRVSCLATGFYPRHINLTLFRDGQPVSDHEITGGDLLPNDDGTYQMRKSLEISRADKRTYNCSVTHPSLDNKLDVTLELEHGEPFKSVIPSVLTVLALMLLFGAAVAITAKKRRPADFIKNVSSVSTSEENMDSNSVLMCDDTK</sequence>
<dbReference type="KEGG" id="caua:113043071"/>
<dbReference type="Gene3D" id="3.30.500.10">
    <property type="entry name" value="MHC class I-like antigen recognition-like"/>
    <property type="match status" value="1"/>
</dbReference>
<dbReference type="FunFam" id="3.30.500.10:FF:000007">
    <property type="entry name" value="Major histocompatibility complex class I LDA"/>
    <property type="match status" value="1"/>
</dbReference>
<dbReference type="InterPro" id="IPR003597">
    <property type="entry name" value="Ig_C1-set"/>
</dbReference>
<feature type="domain" description="Ig-like" evidence="5">
    <location>
        <begin position="207"/>
        <end position="297"/>
    </location>
</feature>
<dbReference type="GO" id="GO:0006955">
    <property type="term" value="P:immune response"/>
    <property type="evidence" value="ECO:0007669"/>
    <property type="project" value="TreeGrafter"/>
</dbReference>
<dbReference type="PANTHER" id="PTHR16675">
    <property type="entry name" value="MHC CLASS I-RELATED"/>
    <property type="match status" value="1"/>
</dbReference>
<evidence type="ECO:0000259" key="5">
    <source>
        <dbReference type="PROSITE" id="PS50835"/>
    </source>
</evidence>
<accession>A0A6P6JEA3</accession>
<dbReference type="GO" id="GO:0005615">
    <property type="term" value="C:extracellular space"/>
    <property type="evidence" value="ECO:0007669"/>
    <property type="project" value="TreeGrafter"/>
</dbReference>
<dbReference type="Proteomes" id="UP000515129">
    <property type="component" value="Chromosome 25"/>
</dbReference>
<dbReference type="SUPFAM" id="SSF54452">
    <property type="entry name" value="MHC antigen-recognition domain"/>
    <property type="match status" value="1"/>
</dbReference>
<evidence type="ECO:0000256" key="3">
    <source>
        <dbReference type="SAM" id="Phobius"/>
    </source>
</evidence>
<feature type="chain" id="PRO_5028459816" evidence="4">
    <location>
        <begin position="23"/>
        <end position="365"/>
    </location>
</feature>
<gene>
    <name evidence="7" type="primary">LOC113043071</name>
</gene>
<dbReference type="PROSITE" id="PS00290">
    <property type="entry name" value="IG_MHC"/>
    <property type="match status" value="1"/>
</dbReference>
<feature type="transmembrane region" description="Helical" evidence="3">
    <location>
        <begin position="309"/>
        <end position="331"/>
    </location>
</feature>
<dbReference type="InterPro" id="IPR003006">
    <property type="entry name" value="Ig/MHC_CS"/>
</dbReference>
<dbReference type="PANTHER" id="PTHR16675:SF191">
    <property type="entry name" value="CLASS I HISTOCOMPATIBILITY ANTIGEN, F10 ALPHA CHAIN-LIKE-RELATED"/>
    <property type="match status" value="1"/>
</dbReference>
<dbReference type="Pfam" id="PF07654">
    <property type="entry name" value="C1-set"/>
    <property type="match status" value="1"/>
</dbReference>
<organism evidence="6 7">
    <name type="scientific">Carassius auratus</name>
    <name type="common">Goldfish</name>
    <dbReference type="NCBI Taxonomy" id="7957"/>
    <lineage>
        <taxon>Eukaryota</taxon>
        <taxon>Metazoa</taxon>
        <taxon>Chordata</taxon>
        <taxon>Craniata</taxon>
        <taxon>Vertebrata</taxon>
        <taxon>Euteleostomi</taxon>
        <taxon>Actinopterygii</taxon>
        <taxon>Neopterygii</taxon>
        <taxon>Teleostei</taxon>
        <taxon>Ostariophysi</taxon>
        <taxon>Cypriniformes</taxon>
        <taxon>Cyprinidae</taxon>
        <taxon>Cyprininae</taxon>
        <taxon>Carassius</taxon>
    </lineage>
</organism>
<dbReference type="InterPro" id="IPR050208">
    <property type="entry name" value="MHC_class-I_related"/>
</dbReference>
<dbReference type="GO" id="GO:0009897">
    <property type="term" value="C:external side of plasma membrane"/>
    <property type="evidence" value="ECO:0007669"/>
    <property type="project" value="TreeGrafter"/>
</dbReference>
<keyword evidence="3" id="KW-1133">Transmembrane helix</keyword>
<dbReference type="GeneID" id="113043071"/>
<name>A0A6P6JEA3_CARAU</name>
<dbReference type="InterPro" id="IPR037055">
    <property type="entry name" value="MHC_I-like_Ag-recog_sf"/>
</dbReference>
<evidence type="ECO:0000256" key="1">
    <source>
        <dbReference type="ARBA" id="ARBA00023180"/>
    </source>
</evidence>
<keyword evidence="3" id="KW-0472">Membrane</keyword>
<evidence type="ECO:0000313" key="7">
    <source>
        <dbReference type="RefSeq" id="XP_026057983.1"/>
    </source>
</evidence>
<evidence type="ECO:0000256" key="2">
    <source>
        <dbReference type="ARBA" id="ARBA00023319"/>
    </source>
</evidence>
<dbReference type="OrthoDB" id="8936120at2759"/>
<evidence type="ECO:0000256" key="4">
    <source>
        <dbReference type="SAM" id="SignalP"/>
    </source>
</evidence>
<dbReference type="SMART" id="SM00407">
    <property type="entry name" value="IGc1"/>
    <property type="match status" value="1"/>
</dbReference>
<dbReference type="SUPFAM" id="SSF48726">
    <property type="entry name" value="Immunoglobulin"/>
    <property type="match status" value="1"/>
</dbReference>
<dbReference type="InterPro" id="IPR011162">
    <property type="entry name" value="MHC_I/II-like_Ag-recog"/>
</dbReference>
<keyword evidence="3" id="KW-0812">Transmembrane</keyword>
<evidence type="ECO:0000313" key="6">
    <source>
        <dbReference type="Proteomes" id="UP000515129"/>
    </source>
</evidence>
<dbReference type="InterPro" id="IPR013783">
    <property type="entry name" value="Ig-like_fold"/>
</dbReference>
<keyword evidence="6" id="KW-1185">Reference proteome</keyword>
<feature type="signal peptide" evidence="4">
    <location>
        <begin position="1"/>
        <end position="22"/>
    </location>
</feature>
<keyword evidence="1" id="KW-0325">Glycoprotein</keyword>
<dbReference type="InterPro" id="IPR036179">
    <property type="entry name" value="Ig-like_dom_sf"/>
</dbReference>
<reference evidence="7" key="1">
    <citation type="submission" date="2025-08" db="UniProtKB">
        <authorList>
            <consortium name="RefSeq"/>
        </authorList>
    </citation>
    <scope>IDENTIFICATION</scope>
    <source>
        <strain evidence="7">Wakin</strain>
        <tissue evidence="7">Muscle</tissue>
    </source>
</reference>
<keyword evidence="4" id="KW-0732">Signal</keyword>
<dbReference type="AlphaFoldDB" id="A0A6P6JEA3"/>
<dbReference type="RefSeq" id="XP_026057983.1">
    <property type="nucleotide sequence ID" value="XM_026202198.1"/>
</dbReference>